<dbReference type="GO" id="GO:0005975">
    <property type="term" value="P:carbohydrate metabolic process"/>
    <property type="evidence" value="ECO:0007669"/>
    <property type="project" value="InterPro"/>
</dbReference>
<dbReference type="Pfam" id="PF06824">
    <property type="entry name" value="Glyco_hydro_125"/>
    <property type="match status" value="1"/>
</dbReference>
<dbReference type="Gene3D" id="1.50.10.10">
    <property type="match status" value="1"/>
</dbReference>
<dbReference type="InterPro" id="IPR008928">
    <property type="entry name" value="6-hairpin_glycosidase_sf"/>
</dbReference>
<dbReference type="PROSITE" id="PS51318">
    <property type="entry name" value="TAT"/>
    <property type="match status" value="1"/>
</dbReference>
<comment type="caution">
    <text evidence="2">The sequence shown here is derived from an EMBL/GenBank/DDBJ whole genome shotgun (WGS) entry which is preliminary data.</text>
</comment>
<dbReference type="PANTHER" id="PTHR31047:SF0">
    <property type="entry name" value="MEIOTICALLY UP-REGULATED GENE 157 PROTEIN"/>
    <property type="match status" value="1"/>
</dbReference>
<accession>A0A9X3J5P6</accession>
<protein>
    <submittedName>
        <fullName evidence="2">Glycoside hydrolase family 125 protein</fullName>
    </submittedName>
</protein>
<reference evidence="2" key="1">
    <citation type="submission" date="2022-11" db="EMBL/GenBank/DDBJ databases">
        <title>Marilongibacter aestuarii gen. nov., sp. nov., isolated from tidal flat sediment.</title>
        <authorList>
            <person name="Jiayan W."/>
        </authorList>
    </citation>
    <scope>NUCLEOTIDE SEQUENCE</scope>
    <source>
        <strain evidence="2">Z1-6</strain>
    </source>
</reference>
<evidence type="ECO:0000313" key="2">
    <source>
        <dbReference type="EMBL" id="MCY1721784.1"/>
    </source>
</evidence>
<dbReference type="GO" id="GO:0016787">
    <property type="term" value="F:hydrolase activity"/>
    <property type="evidence" value="ECO:0007669"/>
    <property type="project" value="UniProtKB-KW"/>
</dbReference>
<sequence length="480" mass="53692">MTNRRDFIKKGTLAVGGLTLAGTSGVFASVSTKAYVSNRPSAGARNFTSTAVEKTIAATKAKLKDPKLSWMFENCFPNTLDTTVEFGSKNGKPDTFVITGDIHAMWLRDSTAQVWPYLPLANDDKELQTLLAGVVNRQTQCVLLDRYANAFNKTKEEEVHWMSDLTDMKPGLHERKWEIDSLCYTVRLAYNYWLTTGDESIFDADWQQAAALIVKTFKEQQRKDGLGPYKFQRETPQQLDTVSNHGYGRPLKPVGLINSSFRPSDDAATYGFLIPSNLFAVSSLNQLAEISTKVTGDKTFAKECTDLANEVNAAIKKYAIVEHLKYGKVYAFEADGFGNTTFMDDANVPSLLALPYLGCVDKKDKIYQNTRSLVWSEDNPYFFKGKAAEGIGGPHVGYDMVWPMSIIMRAMTSSDDKEIAWCITTLRNTDADTGFMHETFHKDDPKNFTRSWFAWANTLFGELVLKLVNEGKEDLLNSVG</sequence>
<dbReference type="EMBL" id="JAPOHD010000029">
    <property type="protein sequence ID" value="MCY1721784.1"/>
    <property type="molecule type" value="Genomic_DNA"/>
</dbReference>
<dbReference type="AlphaFoldDB" id="A0A9X3J5P6"/>
<dbReference type="RefSeq" id="WP_343334113.1">
    <property type="nucleotide sequence ID" value="NZ_JAPOHD010000029.1"/>
</dbReference>
<name>A0A9X3J5P6_9BACT</name>
<dbReference type="InterPro" id="IPR008313">
    <property type="entry name" value="GH125"/>
</dbReference>
<dbReference type="PIRSF" id="PIRSF028846">
    <property type="entry name" value="UCP028846"/>
    <property type="match status" value="1"/>
</dbReference>
<dbReference type="Proteomes" id="UP001145087">
    <property type="component" value="Unassembled WGS sequence"/>
</dbReference>
<keyword evidence="2" id="KW-0378">Hydrolase</keyword>
<dbReference type="InterPro" id="IPR019546">
    <property type="entry name" value="TAT_signal_bac_arc"/>
</dbReference>
<keyword evidence="1" id="KW-0732">Signal</keyword>
<keyword evidence="3" id="KW-1185">Reference proteome</keyword>
<evidence type="ECO:0000313" key="3">
    <source>
        <dbReference type="Proteomes" id="UP001145087"/>
    </source>
</evidence>
<feature type="chain" id="PRO_5040993082" evidence="1">
    <location>
        <begin position="29"/>
        <end position="480"/>
    </location>
</feature>
<dbReference type="NCBIfam" id="TIGR01409">
    <property type="entry name" value="TAT_signal_seq"/>
    <property type="match status" value="1"/>
</dbReference>
<dbReference type="PANTHER" id="PTHR31047">
    <property type="entry name" value="MEIOTICALLY UP-REGULATED GENE 157 PROTEIN"/>
    <property type="match status" value="1"/>
</dbReference>
<dbReference type="InterPro" id="IPR012341">
    <property type="entry name" value="6hp_glycosidase-like_sf"/>
</dbReference>
<organism evidence="2 3">
    <name type="scientific">Draconibacterium aestuarii</name>
    <dbReference type="NCBI Taxonomy" id="2998507"/>
    <lineage>
        <taxon>Bacteria</taxon>
        <taxon>Pseudomonadati</taxon>
        <taxon>Bacteroidota</taxon>
        <taxon>Bacteroidia</taxon>
        <taxon>Marinilabiliales</taxon>
        <taxon>Prolixibacteraceae</taxon>
        <taxon>Draconibacterium</taxon>
    </lineage>
</organism>
<feature type="signal peptide" evidence="1">
    <location>
        <begin position="1"/>
        <end position="28"/>
    </location>
</feature>
<gene>
    <name evidence="2" type="ORF">OU798_15630</name>
</gene>
<proteinExistence type="predicted"/>
<dbReference type="SMART" id="SM01149">
    <property type="entry name" value="DUF1237"/>
    <property type="match status" value="1"/>
</dbReference>
<evidence type="ECO:0000256" key="1">
    <source>
        <dbReference type="SAM" id="SignalP"/>
    </source>
</evidence>
<dbReference type="SUPFAM" id="SSF48208">
    <property type="entry name" value="Six-hairpin glycosidases"/>
    <property type="match status" value="1"/>
</dbReference>
<dbReference type="InterPro" id="IPR006311">
    <property type="entry name" value="TAT_signal"/>
</dbReference>